<name>A0A8C7VWP4_ONCMY</name>
<dbReference type="Pfam" id="PF04969">
    <property type="entry name" value="CS"/>
    <property type="match status" value="1"/>
</dbReference>
<reference evidence="2" key="2">
    <citation type="submission" date="2025-08" db="UniProtKB">
        <authorList>
            <consortium name="Ensembl"/>
        </authorList>
    </citation>
    <scope>IDENTIFICATION</scope>
</reference>
<organism evidence="2 3">
    <name type="scientific">Oncorhynchus mykiss</name>
    <name type="common">Rainbow trout</name>
    <name type="synonym">Salmo gairdneri</name>
    <dbReference type="NCBI Taxonomy" id="8022"/>
    <lineage>
        <taxon>Eukaryota</taxon>
        <taxon>Metazoa</taxon>
        <taxon>Chordata</taxon>
        <taxon>Craniata</taxon>
        <taxon>Vertebrata</taxon>
        <taxon>Euteleostomi</taxon>
        <taxon>Actinopterygii</taxon>
        <taxon>Neopterygii</taxon>
        <taxon>Teleostei</taxon>
        <taxon>Protacanthopterygii</taxon>
        <taxon>Salmoniformes</taxon>
        <taxon>Salmonidae</taxon>
        <taxon>Salmoninae</taxon>
        <taxon>Oncorhynchus</taxon>
    </lineage>
</organism>
<dbReference type="InterPro" id="IPR037898">
    <property type="entry name" value="NudC_fam"/>
</dbReference>
<dbReference type="GO" id="GO:0051082">
    <property type="term" value="F:unfolded protein binding"/>
    <property type="evidence" value="ECO:0007669"/>
    <property type="project" value="TreeGrafter"/>
</dbReference>
<evidence type="ECO:0000313" key="3">
    <source>
        <dbReference type="Proteomes" id="UP000694395"/>
    </source>
</evidence>
<dbReference type="GO" id="GO:0005737">
    <property type="term" value="C:cytoplasm"/>
    <property type="evidence" value="ECO:0007669"/>
    <property type="project" value="TreeGrafter"/>
</dbReference>
<dbReference type="GO" id="GO:0006457">
    <property type="term" value="P:protein folding"/>
    <property type="evidence" value="ECO:0007669"/>
    <property type="project" value="TreeGrafter"/>
</dbReference>
<proteinExistence type="predicted"/>
<dbReference type="PANTHER" id="PTHR12356">
    <property type="entry name" value="NUCLEAR MOVEMENT PROTEIN NUDC"/>
    <property type="match status" value="1"/>
</dbReference>
<dbReference type="Proteomes" id="UP000694395">
    <property type="component" value="Chromosome 14"/>
</dbReference>
<dbReference type="SUPFAM" id="SSF49764">
    <property type="entry name" value="HSP20-like chaperones"/>
    <property type="match status" value="1"/>
</dbReference>
<feature type="domain" description="CS" evidence="1">
    <location>
        <begin position="17"/>
        <end position="57"/>
    </location>
</feature>
<evidence type="ECO:0000259" key="1">
    <source>
        <dbReference type="Pfam" id="PF04969"/>
    </source>
</evidence>
<dbReference type="PANTHER" id="PTHR12356:SF18">
    <property type="entry name" value="NUDC DOMAIN-CONTAINING PROTEIN 2"/>
    <property type="match status" value="1"/>
</dbReference>
<dbReference type="Gene3D" id="1.20.5.740">
    <property type="entry name" value="Single helix bin"/>
    <property type="match status" value="1"/>
</dbReference>
<dbReference type="InterPro" id="IPR007052">
    <property type="entry name" value="CS_dom"/>
</dbReference>
<dbReference type="Gene3D" id="2.60.40.790">
    <property type="match status" value="1"/>
</dbReference>
<evidence type="ECO:0000313" key="2">
    <source>
        <dbReference type="Ensembl" id="ENSOMYP00000052447.2"/>
    </source>
</evidence>
<reference evidence="2" key="1">
    <citation type="submission" date="2020-07" db="EMBL/GenBank/DDBJ databases">
        <title>A long reads based de novo assembly of the rainbow trout Arlee double haploid line genome.</title>
        <authorList>
            <person name="Gao G."/>
            <person name="Palti Y."/>
        </authorList>
    </citation>
    <scope>NUCLEOTIDE SEQUENCE [LARGE SCALE GENOMIC DNA]</scope>
</reference>
<protein>
    <recommendedName>
        <fullName evidence="1">CS domain-containing protein</fullName>
    </recommendedName>
</protein>
<dbReference type="AlphaFoldDB" id="A0A8C7VWP4"/>
<dbReference type="InterPro" id="IPR008978">
    <property type="entry name" value="HSP20-like_chaperone"/>
</dbReference>
<accession>A0A8C7VWP4</accession>
<reference evidence="2" key="3">
    <citation type="submission" date="2025-09" db="UniProtKB">
        <authorList>
            <consortium name="Ensembl"/>
        </authorList>
    </citation>
    <scope>IDENTIFICATION</scope>
</reference>
<dbReference type="FunFam" id="1.20.5.740:FF:000001">
    <property type="entry name" value="nudC domain-containing protein 2"/>
    <property type="match status" value="1"/>
</dbReference>
<dbReference type="Ensembl" id="ENSOMYT00000057042.2">
    <property type="protein sequence ID" value="ENSOMYP00000052447.2"/>
    <property type="gene ID" value="ENSOMYG00000023997.2"/>
</dbReference>
<keyword evidence="3" id="KW-1185">Reference proteome</keyword>
<sequence length="153" mass="17310">MSFLLEESGVIPCKRPRGNWSQTTEEVFIEVNVLRGTSGKEVKCNLGYKLIELHVKKATSLHRTWTLVMCLICIVLMKTNREGGNCWSSLLEGEYCTDTWLQDQMQRKLTLERFHRSGDTTSNSPQFPGICSYSLVPSLQLPYGTEPIPNPGL</sequence>
<dbReference type="GeneTree" id="ENSGT00940000172088"/>